<dbReference type="SUPFAM" id="SSF46919">
    <property type="entry name" value="N-terminal Zn binding domain of HIV integrase"/>
    <property type="match status" value="1"/>
</dbReference>
<evidence type="ECO:0000256" key="5">
    <source>
        <dbReference type="ARBA" id="ARBA00022723"/>
    </source>
</evidence>
<feature type="domain" description="RNase H type-1" evidence="11">
    <location>
        <begin position="124"/>
        <end position="255"/>
    </location>
</feature>
<evidence type="ECO:0000313" key="13">
    <source>
        <dbReference type="EMBL" id="NWW07263.1"/>
    </source>
</evidence>
<evidence type="ECO:0000256" key="2">
    <source>
        <dbReference type="ARBA" id="ARBA00022679"/>
    </source>
</evidence>
<dbReference type="InterPro" id="IPR012337">
    <property type="entry name" value="RNaseH-like_sf"/>
</dbReference>
<comment type="caution">
    <text evidence="13">The sequence shown here is derived from an EMBL/GenBank/DDBJ whole genome shotgun (WGS) entry which is preliminary data.</text>
</comment>
<evidence type="ECO:0000256" key="1">
    <source>
        <dbReference type="ARBA" id="ARBA00012493"/>
    </source>
</evidence>
<dbReference type="Gene3D" id="1.10.10.200">
    <property type="match status" value="1"/>
</dbReference>
<evidence type="ECO:0000259" key="12">
    <source>
        <dbReference type="PROSITE" id="PS50994"/>
    </source>
</evidence>
<dbReference type="EMBL" id="VZRR01006738">
    <property type="protein sequence ID" value="NWW07263.1"/>
    <property type="molecule type" value="Genomic_DNA"/>
</dbReference>
<reference evidence="13 14" key="1">
    <citation type="submission" date="2019-09" db="EMBL/GenBank/DDBJ databases">
        <title>Bird 10,000 Genomes (B10K) Project - Family phase.</title>
        <authorList>
            <person name="Zhang G."/>
        </authorList>
    </citation>
    <scope>NUCLEOTIDE SEQUENCE [LARGE SCALE GENOMIC DNA]</scope>
    <source>
        <strain evidence="13">B10K-DU-029-42</strain>
        <tissue evidence="13">Muscle</tissue>
    </source>
</reference>
<dbReference type="Pfam" id="PF02022">
    <property type="entry name" value="Integrase_Zn"/>
    <property type="match status" value="1"/>
</dbReference>
<sequence>ILGKMPHLHGLIHQWDEREKDPLLIIEWVFLSNHTTKVVTTPQERMAQVIRKARSRLAVLAGCEFTCIYMPMMIETLEYVYQNNVELQFALDLYPGQLSIHYPKHKIFNLDLQIIQKSMQSREPLKALTLFTDGSSASGKSVIAWQNTTTQKWESDVEVIKGSLQVAELAAVFSEPFNLVTDSAYVAGVVSRAEGAWLSESNNPQIHLLLSKLVHLISHQKQPYYVTHVRSHTDLPGFVSEGNKIEGALAAPVHVANLPDTFQQAKLSHALFHQNVPALVCMFRLKKDQVRAIVATCPNCQPLQLPSLGTGVNLRGLGSGELWQMDVTHVPEFSRQKYVHMCVDTFSGAIFTSAHSGEKAKDMISHLIQAFAVLGIPREIKTDNGPAYISDSLRKFFQEWGTSHVTGIPHSPTGQALVERAHQTIK</sequence>
<evidence type="ECO:0000259" key="10">
    <source>
        <dbReference type="PROSITE" id="PS50876"/>
    </source>
</evidence>
<dbReference type="Pfam" id="PF00075">
    <property type="entry name" value="RNase_H"/>
    <property type="match status" value="1"/>
</dbReference>
<dbReference type="SUPFAM" id="SSF53098">
    <property type="entry name" value="Ribonuclease H-like"/>
    <property type="match status" value="2"/>
</dbReference>
<evidence type="ECO:0000256" key="3">
    <source>
        <dbReference type="ARBA" id="ARBA00022695"/>
    </source>
</evidence>
<evidence type="ECO:0000256" key="9">
    <source>
        <dbReference type="PROSITE-ProRule" id="PRU00450"/>
    </source>
</evidence>
<evidence type="ECO:0000256" key="8">
    <source>
        <dbReference type="ARBA" id="ARBA00022918"/>
    </source>
</evidence>
<dbReference type="Proteomes" id="UP000542358">
    <property type="component" value="Unassembled WGS sequence"/>
</dbReference>
<dbReference type="GO" id="GO:0003964">
    <property type="term" value="F:RNA-directed DNA polymerase activity"/>
    <property type="evidence" value="ECO:0007669"/>
    <property type="project" value="UniProtKB-KW"/>
</dbReference>
<dbReference type="InterPro" id="IPR036397">
    <property type="entry name" value="RNaseH_sf"/>
</dbReference>
<keyword evidence="3" id="KW-0548">Nucleotidyltransferase</keyword>
<keyword evidence="5" id="KW-0479">Metal-binding</keyword>
<feature type="domain" description="Integrase catalytic" evidence="12">
    <location>
        <begin position="315"/>
        <end position="426"/>
    </location>
</feature>
<feature type="non-terminal residue" evidence="13">
    <location>
        <position position="426"/>
    </location>
</feature>
<dbReference type="PANTHER" id="PTHR41694">
    <property type="entry name" value="ENDOGENOUS RETROVIRUS GROUP K MEMBER POL PROTEIN"/>
    <property type="match status" value="1"/>
</dbReference>
<dbReference type="AlphaFoldDB" id="A0A7K6K642"/>
<evidence type="ECO:0000256" key="7">
    <source>
        <dbReference type="ARBA" id="ARBA00022801"/>
    </source>
</evidence>
<dbReference type="GO" id="GO:0035613">
    <property type="term" value="F:RNA stem-loop binding"/>
    <property type="evidence" value="ECO:0007669"/>
    <property type="project" value="TreeGrafter"/>
</dbReference>
<dbReference type="PROSITE" id="PS50876">
    <property type="entry name" value="ZF_INTEGRASE"/>
    <property type="match status" value="1"/>
</dbReference>
<feature type="non-terminal residue" evidence="13">
    <location>
        <position position="1"/>
    </location>
</feature>
<keyword evidence="8" id="KW-0695">RNA-directed DNA polymerase</keyword>
<organism evidence="13 14">
    <name type="scientific">Oreocharis arfaki</name>
    <name type="common">tit berrypecker</name>
    <dbReference type="NCBI Taxonomy" id="979223"/>
    <lineage>
        <taxon>Eukaryota</taxon>
        <taxon>Metazoa</taxon>
        <taxon>Chordata</taxon>
        <taxon>Craniata</taxon>
        <taxon>Vertebrata</taxon>
        <taxon>Euteleostomi</taxon>
        <taxon>Archelosauria</taxon>
        <taxon>Archosauria</taxon>
        <taxon>Dinosauria</taxon>
        <taxon>Saurischia</taxon>
        <taxon>Theropoda</taxon>
        <taxon>Coelurosauria</taxon>
        <taxon>Aves</taxon>
        <taxon>Neognathae</taxon>
        <taxon>Neoaves</taxon>
        <taxon>Telluraves</taxon>
        <taxon>Australaves</taxon>
        <taxon>Passeriformes</taxon>
        <taxon>Passeroidea</taxon>
        <taxon>Paramythiidae</taxon>
        <taxon>Oreocharis</taxon>
    </lineage>
</organism>
<dbReference type="GO" id="GO:0004523">
    <property type="term" value="F:RNA-DNA hybrid ribonuclease activity"/>
    <property type="evidence" value="ECO:0007669"/>
    <property type="project" value="InterPro"/>
</dbReference>
<gene>
    <name evidence="13" type="primary">Ervk8_0</name>
    <name evidence="13" type="ORF">OREARF_R11266</name>
</gene>
<dbReference type="GO" id="GO:0008270">
    <property type="term" value="F:zinc ion binding"/>
    <property type="evidence" value="ECO:0007669"/>
    <property type="project" value="UniProtKB-KW"/>
</dbReference>
<dbReference type="EC" id="2.7.7.49" evidence="1"/>
<keyword evidence="9" id="KW-0862">Zinc</keyword>
<keyword evidence="14" id="KW-1185">Reference proteome</keyword>
<keyword evidence="9" id="KW-0863">Zinc-finger</keyword>
<keyword evidence="4" id="KW-0540">Nuclease</keyword>
<keyword evidence="2" id="KW-0808">Transferase</keyword>
<evidence type="ECO:0000256" key="6">
    <source>
        <dbReference type="ARBA" id="ARBA00022759"/>
    </source>
</evidence>
<dbReference type="InterPro" id="IPR002156">
    <property type="entry name" value="RNaseH_domain"/>
</dbReference>
<dbReference type="PANTHER" id="PTHR41694:SF3">
    <property type="entry name" value="RNA-DIRECTED DNA POLYMERASE-RELATED"/>
    <property type="match status" value="1"/>
</dbReference>
<dbReference type="Pfam" id="PF00665">
    <property type="entry name" value="rve"/>
    <property type="match status" value="1"/>
</dbReference>
<dbReference type="GO" id="GO:0015074">
    <property type="term" value="P:DNA integration"/>
    <property type="evidence" value="ECO:0007669"/>
    <property type="project" value="InterPro"/>
</dbReference>
<evidence type="ECO:0000256" key="4">
    <source>
        <dbReference type="ARBA" id="ARBA00022722"/>
    </source>
</evidence>
<accession>A0A7K6K642</accession>
<keyword evidence="6" id="KW-0255">Endonuclease</keyword>
<dbReference type="PROSITE" id="PS50879">
    <property type="entry name" value="RNASE_H_1"/>
    <property type="match status" value="1"/>
</dbReference>
<protein>
    <recommendedName>
        <fullName evidence="1">RNA-directed DNA polymerase</fullName>
        <ecNumber evidence="1">2.7.7.49</ecNumber>
    </recommendedName>
</protein>
<dbReference type="InterPro" id="IPR017856">
    <property type="entry name" value="Integrase-like_N"/>
</dbReference>
<feature type="domain" description="Integrase-type" evidence="10">
    <location>
        <begin position="260"/>
        <end position="301"/>
    </location>
</feature>
<dbReference type="PROSITE" id="PS50994">
    <property type="entry name" value="INTEGRASE"/>
    <property type="match status" value="1"/>
</dbReference>
<evidence type="ECO:0000313" key="14">
    <source>
        <dbReference type="Proteomes" id="UP000542358"/>
    </source>
</evidence>
<evidence type="ECO:0000259" key="11">
    <source>
        <dbReference type="PROSITE" id="PS50879"/>
    </source>
</evidence>
<proteinExistence type="predicted"/>
<keyword evidence="7" id="KW-0378">Hydrolase</keyword>
<name>A0A7K6K642_9PASE</name>
<dbReference type="InterPro" id="IPR001584">
    <property type="entry name" value="Integrase_cat-core"/>
</dbReference>
<dbReference type="Gene3D" id="3.30.420.10">
    <property type="entry name" value="Ribonuclease H-like superfamily/Ribonuclease H"/>
    <property type="match status" value="2"/>
</dbReference>
<dbReference type="InterPro" id="IPR003308">
    <property type="entry name" value="Integrase_Zn-bd_dom_N"/>
</dbReference>